<reference evidence="1 2" key="1">
    <citation type="submission" date="2020-04" db="EMBL/GenBank/DDBJ databases">
        <title>Plant Genome Project.</title>
        <authorList>
            <person name="Zhang R.-G."/>
        </authorList>
    </citation>
    <scope>NUCLEOTIDE SEQUENCE [LARGE SCALE GENOMIC DNA]</scope>
    <source>
        <strain evidence="1">YNK0</strain>
        <tissue evidence="1">Leaf</tissue>
    </source>
</reference>
<keyword evidence="2" id="KW-1185">Reference proteome</keyword>
<dbReference type="OMA" id="WSDKRRC"/>
<dbReference type="Proteomes" id="UP000655225">
    <property type="component" value="Unassembled WGS sequence"/>
</dbReference>
<dbReference type="OrthoDB" id="1892100at2759"/>
<evidence type="ECO:0000313" key="1">
    <source>
        <dbReference type="EMBL" id="KAF8389033.1"/>
    </source>
</evidence>
<dbReference type="InterPro" id="IPR053350">
    <property type="entry name" value="CV_Inducer"/>
</dbReference>
<organism evidence="1 2">
    <name type="scientific">Tetracentron sinense</name>
    <name type="common">Spur-leaf</name>
    <dbReference type="NCBI Taxonomy" id="13715"/>
    <lineage>
        <taxon>Eukaryota</taxon>
        <taxon>Viridiplantae</taxon>
        <taxon>Streptophyta</taxon>
        <taxon>Embryophyta</taxon>
        <taxon>Tracheophyta</taxon>
        <taxon>Spermatophyta</taxon>
        <taxon>Magnoliopsida</taxon>
        <taxon>Trochodendrales</taxon>
        <taxon>Trochodendraceae</taxon>
        <taxon>Tetracentron</taxon>
    </lineage>
</organism>
<protein>
    <submittedName>
        <fullName evidence="1">Uncharacterized protein</fullName>
    </submittedName>
</protein>
<dbReference type="AlphaFoldDB" id="A0A834YLV9"/>
<sequence length="149" mass="16660">MAHSTSTSCCLNFSPSTPTTKKKNPSLSLAPSLIPWERKEGSWKRRCFLGMACTLIIGLEMGPLRRECGAFAADLGFVNEVEEEERKVERWSDKRRCLPWRVNSLEIIVPENLPRPRPFSHRKSVAVSDSPIAPVVQITAATNTSCFSL</sequence>
<accession>A0A834YLV9</accession>
<name>A0A834YLV9_TETSI</name>
<dbReference type="PANTHER" id="PTHR37210:SF2">
    <property type="entry name" value="PROTEIN CHLOROPLAST VESICULATION"/>
    <property type="match status" value="1"/>
</dbReference>
<comment type="caution">
    <text evidence="1">The sequence shown here is derived from an EMBL/GenBank/DDBJ whole genome shotgun (WGS) entry which is preliminary data.</text>
</comment>
<proteinExistence type="predicted"/>
<evidence type="ECO:0000313" key="2">
    <source>
        <dbReference type="Proteomes" id="UP000655225"/>
    </source>
</evidence>
<dbReference type="EMBL" id="JABCRI010000019">
    <property type="protein sequence ID" value="KAF8389033.1"/>
    <property type="molecule type" value="Genomic_DNA"/>
</dbReference>
<dbReference type="PANTHER" id="PTHR37210">
    <property type="entry name" value="EXPRESSED PROTEIN"/>
    <property type="match status" value="1"/>
</dbReference>
<gene>
    <name evidence="1" type="ORF">HHK36_025718</name>
</gene>